<dbReference type="Proteomes" id="UP001055453">
    <property type="component" value="Chromosome"/>
</dbReference>
<feature type="region of interest" description="Disordered" evidence="1">
    <location>
        <begin position="1"/>
        <end position="20"/>
    </location>
</feature>
<accession>A0ABN6PZT3</accession>
<evidence type="ECO:0000256" key="1">
    <source>
        <dbReference type="SAM" id="MobiDB-lite"/>
    </source>
</evidence>
<keyword evidence="3" id="KW-1185">Reference proteome</keyword>
<evidence type="ECO:0000313" key="3">
    <source>
        <dbReference type="Proteomes" id="UP001055453"/>
    </source>
</evidence>
<protein>
    <submittedName>
        <fullName evidence="2">Uncharacterized protein</fullName>
    </submittedName>
</protein>
<organism evidence="2 3">
    <name type="scientific">Nostoc cf. commune SO-36</name>
    <dbReference type="NCBI Taxonomy" id="449208"/>
    <lineage>
        <taxon>Bacteria</taxon>
        <taxon>Bacillati</taxon>
        <taxon>Cyanobacteriota</taxon>
        <taxon>Cyanophyceae</taxon>
        <taxon>Nostocales</taxon>
        <taxon>Nostocaceae</taxon>
        <taxon>Nostoc</taxon>
    </lineage>
</organism>
<gene>
    <name evidence="2" type="ORF">ANSO36C_13080</name>
</gene>
<dbReference type="EMBL" id="AP025732">
    <property type="protein sequence ID" value="BDI15506.1"/>
    <property type="molecule type" value="Genomic_DNA"/>
</dbReference>
<proteinExistence type="predicted"/>
<evidence type="ECO:0000313" key="2">
    <source>
        <dbReference type="EMBL" id="BDI15506.1"/>
    </source>
</evidence>
<sequence>MDVSIGTGADVPPDGTVGTITPSPVESYCAIAAELPRHKDKLRLPKDISRSSFDDINHPPVEIGRELIV</sequence>
<reference evidence="2" key="1">
    <citation type="submission" date="2022-04" db="EMBL/GenBank/DDBJ databases">
        <title>Complete genome sequence of a cyanobacterium, Nostoc sp. SO-36, isolated in Antarctica.</title>
        <authorList>
            <person name="Kanesaki Y."/>
            <person name="Effendi D."/>
            <person name="Sakamoto T."/>
            <person name="Ohtani S."/>
            <person name="Awai K."/>
        </authorList>
    </citation>
    <scope>NUCLEOTIDE SEQUENCE</scope>
    <source>
        <strain evidence="2">SO-36</strain>
    </source>
</reference>
<name>A0ABN6PZT3_NOSCO</name>